<evidence type="ECO:0000313" key="2">
    <source>
        <dbReference type="Proteomes" id="UP000297861"/>
    </source>
</evidence>
<dbReference type="OrthoDB" id="1387301at2"/>
<dbReference type="Pfam" id="PF12741">
    <property type="entry name" value="SusD-like"/>
    <property type="match status" value="1"/>
</dbReference>
<dbReference type="EMBL" id="SOML01000005">
    <property type="protein sequence ID" value="TFD96503.1"/>
    <property type="molecule type" value="Genomic_DNA"/>
</dbReference>
<evidence type="ECO:0000313" key="1">
    <source>
        <dbReference type="EMBL" id="TFD96503.1"/>
    </source>
</evidence>
<name>A0A4Y8L1R8_9BACT</name>
<sequence length="520" mass="57711">MNKLFSKILLLTALSCFIGCTDNYENVNRNPGGVTDDEKQRDDYALQASMLEMQNYTIPVDANMFQFIDCLFAGSYGGYIGDSNPGFNSGKFSSYNAPENWMKVPFEDVIPKIFPNHSRIKKMTTKPVPLAVADIIKVVAMSRIVDTYGPMPYSKIGAEGQLNAPYDSQQAIYNKMFNELDSAILILKEYRTENFSAKADKVYGGDAIAWVKLANSIKLRLAIRIAYADASTAQKKAEEVAADEIGTMTGNSDNAFLDLDQNQNPFYTIMYEYNGGDSRISADITSYMNGFNDPRREKYFTVSTFGGKIEDGFIGIRSGIQIPPAETAHAYSNMIVTPKSKLMWMNAAEVSFLKAEGALRGWNMGGTAQSFYEEGIRLSFSQWGASGADSYMTNETNKPLAYVDPAGINSFKGTTSTITIKWNAGASFETNLERIITQKWIANFPLGLEAWSEFRRTGYPKLMPAPSNKSGGIVSDNKMARRLPYPQSEYTDNTTNLNAGLKFLNGADNMATNVWWDAKK</sequence>
<organism evidence="1 2">
    <name type="scientific">Dysgonomonas capnocytophagoides</name>
    <dbReference type="NCBI Taxonomy" id="45254"/>
    <lineage>
        <taxon>Bacteria</taxon>
        <taxon>Pseudomonadati</taxon>
        <taxon>Bacteroidota</taxon>
        <taxon>Bacteroidia</taxon>
        <taxon>Bacteroidales</taxon>
        <taxon>Dysgonomonadaceae</taxon>
        <taxon>Dysgonomonas</taxon>
    </lineage>
</organism>
<protein>
    <submittedName>
        <fullName evidence="1">SusD/RagB family nutrient-binding outer membrane lipoprotein</fullName>
    </submittedName>
</protein>
<dbReference type="InterPro" id="IPR011990">
    <property type="entry name" value="TPR-like_helical_dom_sf"/>
</dbReference>
<dbReference type="Proteomes" id="UP000297861">
    <property type="component" value="Unassembled WGS sequence"/>
</dbReference>
<dbReference type="InterPro" id="IPR024302">
    <property type="entry name" value="SusD-like"/>
</dbReference>
<dbReference type="STRING" id="1121485.GCA_000426485_01876"/>
<dbReference type="Gene3D" id="1.25.40.390">
    <property type="match status" value="1"/>
</dbReference>
<proteinExistence type="predicted"/>
<dbReference type="AlphaFoldDB" id="A0A4Y8L1R8"/>
<comment type="caution">
    <text evidence="1">The sequence shown here is derived from an EMBL/GenBank/DDBJ whole genome shotgun (WGS) entry which is preliminary data.</text>
</comment>
<reference evidence="1 2" key="1">
    <citation type="submission" date="2019-03" db="EMBL/GenBank/DDBJ databases">
        <title>San Antonio Military Medical Center submission to MRSN (WRAIR), pending publication.</title>
        <authorList>
            <person name="Blyth D.M."/>
            <person name="Mccarthy S.L."/>
            <person name="Schall S.E."/>
            <person name="Stam J.A."/>
            <person name="Ong A.C."/>
            <person name="Mcgann P.T."/>
        </authorList>
    </citation>
    <scope>NUCLEOTIDE SEQUENCE [LARGE SCALE GENOMIC DNA]</scope>
    <source>
        <strain evidence="1 2">MRSN571793</strain>
    </source>
</reference>
<dbReference type="SUPFAM" id="SSF48452">
    <property type="entry name" value="TPR-like"/>
    <property type="match status" value="1"/>
</dbReference>
<gene>
    <name evidence="1" type="ORF">E2605_10090</name>
</gene>
<keyword evidence="1" id="KW-0449">Lipoprotein</keyword>
<dbReference type="RefSeq" id="WP_026625841.1">
    <property type="nucleotide sequence ID" value="NZ_JAWZLG010000012.1"/>
</dbReference>
<accession>A0A4Y8L1R8</accession>
<keyword evidence="2" id="KW-1185">Reference proteome</keyword>